<dbReference type="InterPro" id="IPR010213">
    <property type="entry name" value="TF_NusA"/>
</dbReference>
<dbReference type="SUPFAM" id="SSF54814">
    <property type="entry name" value="Prokaryotic type KH domain (KH-domain type II)"/>
    <property type="match status" value="2"/>
</dbReference>
<sequence length="480" mass="52983">MKLAQLKGLIHQAAAEREITPERMVQALEDAIAQAARKHFKEKGVQAKVDLETGEISCLRVRQVVATPEEVKNPTEAITLEEAQKLDPNVKVGDTLVLGELDAEQLGRIAAQAARQMLFQRVREAERDNIHREYSQKIGEMVNGIVKRIERGDVIVDLGRTEGILPKREQIRSERFNQGERVRAVIVEVTKDANKPQVVLSRTSPMLLVRLLEMEVPEIFDGTVVIKGCVRAPGERAKVAVTSRDREVDPIGACVGMRGTRVQAIMRELKGEKVDIIPWSPDLVTFVQAALAPAKVNRVRVDEEVIEEPLRDAEGKVAVDEEGKPITITKRRPVMEVVVSSEQYSMAIGKNGQNVKLADKLTGCKIIIKTEKEVKDEISSALAALLREVEGELAEEMSEKEEAPAAVEYDLVIPLEDVPGISERMRERLTEHGISHAQALANTPAEKLMEIPGIGPHSAAKLIEAAKQALEAQVASRSEE</sequence>
<dbReference type="InterPro" id="IPR013735">
    <property type="entry name" value="TF_NusA_N"/>
</dbReference>
<dbReference type="InterPro" id="IPR003029">
    <property type="entry name" value="S1_domain"/>
</dbReference>
<dbReference type="GO" id="GO:0003700">
    <property type="term" value="F:DNA-binding transcription factor activity"/>
    <property type="evidence" value="ECO:0007669"/>
    <property type="project" value="InterPro"/>
</dbReference>
<evidence type="ECO:0000256" key="7">
    <source>
        <dbReference type="HAMAP-Rule" id="MF_00945"/>
    </source>
</evidence>
<dbReference type="AlphaFoldDB" id="A0A7C2SR59"/>
<comment type="caution">
    <text evidence="9">The sequence shown here is derived from an EMBL/GenBank/DDBJ whole genome shotgun (WGS) entry which is preliminary data.</text>
</comment>
<dbReference type="Pfam" id="PF26594">
    <property type="entry name" value="KH_NusA_2nd"/>
    <property type="match status" value="1"/>
</dbReference>
<dbReference type="SUPFAM" id="SSF50249">
    <property type="entry name" value="Nucleic acid-binding proteins"/>
    <property type="match status" value="1"/>
</dbReference>
<evidence type="ECO:0000256" key="1">
    <source>
        <dbReference type="ARBA" id="ARBA00022472"/>
    </source>
</evidence>
<dbReference type="CDD" id="cd02134">
    <property type="entry name" value="KH-II_NusA_rpt1"/>
    <property type="match status" value="1"/>
</dbReference>
<dbReference type="SUPFAM" id="SSF47794">
    <property type="entry name" value="Rad51 N-terminal domain-like"/>
    <property type="match status" value="1"/>
</dbReference>
<dbReference type="SMART" id="SM00278">
    <property type="entry name" value="HhH1"/>
    <property type="match status" value="2"/>
</dbReference>
<keyword evidence="6 7" id="KW-0804">Transcription</keyword>
<dbReference type="Pfam" id="PF14520">
    <property type="entry name" value="HHH_5"/>
    <property type="match status" value="1"/>
</dbReference>
<dbReference type="Gene3D" id="1.10.150.20">
    <property type="entry name" value="5' to 3' exonuclease, C-terminal subdomain"/>
    <property type="match status" value="1"/>
</dbReference>
<comment type="function">
    <text evidence="7">Participates in both transcription termination and antitermination.</text>
</comment>
<name>A0A7C2SR59_9BACT</name>
<dbReference type="InterPro" id="IPR004087">
    <property type="entry name" value="KH_dom"/>
</dbReference>
<keyword evidence="5 7" id="KW-0805">Transcription regulation</keyword>
<dbReference type="GO" id="GO:0006281">
    <property type="term" value="P:DNA repair"/>
    <property type="evidence" value="ECO:0007669"/>
    <property type="project" value="InterPro"/>
</dbReference>
<dbReference type="GO" id="GO:0005829">
    <property type="term" value="C:cytosol"/>
    <property type="evidence" value="ECO:0007669"/>
    <property type="project" value="TreeGrafter"/>
</dbReference>
<dbReference type="PROSITE" id="PS50084">
    <property type="entry name" value="KH_TYPE_1"/>
    <property type="match status" value="1"/>
</dbReference>
<dbReference type="GO" id="GO:0000166">
    <property type="term" value="F:nucleotide binding"/>
    <property type="evidence" value="ECO:0007669"/>
    <property type="project" value="InterPro"/>
</dbReference>
<organism evidence="9">
    <name type="scientific">Thermoanaerobaculum aquaticum</name>
    <dbReference type="NCBI Taxonomy" id="1312852"/>
    <lineage>
        <taxon>Bacteria</taxon>
        <taxon>Pseudomonadati</taxon>
        <taxon>Acidobacteriota</taxon>
        <taxon>Thermoanaerobaculia</taxon>
        <taxon>Thermoanaerobaculales</taxon>
        <taxon>Thermoanaerobaculaceae</taxon>
        <taxon>Thermoanaerobaculum</taxon>
    </lineage>
</organism>
<dbReference type="NCBIfam" id="TIGR01953">
    <property type="entry name" value="NusA"/>
    <property type="match status" value="1"/>
</dbReference>
<dbReference type="CDD" id="cd04455">
    <property type="entry name" value="S1_NusA"/>
    <property type="match status" value="1"/>
</dbReference>
<dbReference type="InterPro" id="IPR009019">
    <property type="entry name" value="KH_sf_prok-type"/>
</dbReference>
<comment type="subcellular location">
    <subcellularLocation>
        <location evidence="7">Cytoplasm</location>
    </subcellularLocation>
</comment>
<keyword evidence="4 7" id="KW-0694">RNA-binding</keyword>
<accession>A0A7C2SR59</accession>
<dbReference type="FunFam" id="3.30.300.20:FF:000002">
    <property type="entry name" value="Transcription termination/antitermination protein NusA"/>
    <property type="match status" value="1"/>
</dbReference>
<dbReference type="InterPro" id="IPR015946">
    <property type="entry name" value="KH_dom-like_a/b"/>
</dbReference>
<dbReference type="InterPro" id="IPR010995">
    <property type="entry name" value="DNA_repair_Rad51/TF_NusA_a-hlx"/>
</dbReference>
<evidence type="ECO:0000313" key="9">
    <source>
        <dbReference type="EMBL" id="HET47458.1"/>
    </source>
</evidence>
<dbReference type="Pfam" id="PF13184">
    <property type="entry name" value="KH_NusA_1st"/>
    <property type="match status" value="1"/>
</dbReference>
<proteinExistence type="inferred from homology"/>
<dbReference type="GO" id="GO:0006353">
    <property type="term" value="P:DNA-templated transcription termination"/>
    <property type="evidence" value="ECO:0007669"/>
    <property type="project" value="UniProtKB-UniRule"/>
</dbReference>
<dbReference type="InterPro" id="IPR058582">
    <property type="entry name" value="KH_NusA_2nd"/>
</dbReference>
<evidence type="ECO:0000256" key="2">
    <source>
        <dbReference type="ARBA" id="ARBA00022490"/>
    </source>
</evidence>
<dbReference type="PANTHER" id="PTHR22648">
    <property type="entry name" value="TRANSCRIPTION TERMINATION FACTOR NUSA"/>
    <property type="match status" value="1"/>
</dbReference>
<comment type="similarity">
    <text evidence="7">Belongs to the NusA family.</text>
</comment>
<dbReference type="Pfam" id="PF00575">
    <property type="entry name" value="S1"/>
    <property type="match status" value="1"/>
</dbReference>
<protein>
    <recommendedName>
        <fullName evidence="7">Transcription termination/antitermination protein NusA</fullName>
    </recommendedName>
</protein>
<evidence type="ECO:0000259" key="8">
    <source>
        <dbReference type="PROSITE" id="PS50126"/>
    </source>
</evidence>
<dbReference type="InterPro" id="IPR030842">
    <property type="entry name" value="TF_NusA_bacterial"/>
</dbReference>
<reference evidence="9" key="1">
    <citation type="journal article" date="2020" name="mSystems">
        <title>Genome- and Community-Level Interaction Insights into Carbon Utilization and Element Cycling Functions of Hydrothermarchaeota in Hydrothermal Sediment.</title>
        <authorList>
            <person name="Zhou Z."/>
            <person name="Liu Y."/>
            <person name="Xu W."/>
            <person name="Pan J."/>
            <person name="Luo Z.H."/>
            <person name="Li M."/>
        </authorList>
    </citation>
    <scope>NUCLEOTIDE SEQUENCE [LARGE SCALE GENOMIC DNA]</scope>
    <source>
        <strain evidence="9">SpSt-299</strain>
    </source>
</reference>
<dbReference type="CDD" id="cd22529">
    <property type="entry name" value="KH-II_NusA_rpt2"/>
    <property type="match status" value="1"/>
</dbReference>
<comment type="subunit">
    <text evidence="7">Monomer. Binds directly to the core enzyme of the DNA-dependent RNA polymerase and to nascent RNA.</text>
</comment>
<dbReference type="SMART" id="SM00316">
    <property type="entry name" value="S1"/>
    <property type="match status" value="1"/>
</dbReference>
<dbReference type="SMART" id="SM00322">
    <property type="entry name" value="KH"/>
    <property type="match status" value="2"/>
</dbReference>
<keyword evidence="3 7" id="KW-0889">Transcription antitermination</keyword>
<dbReference type="InterPro" id="IPR012340">
    <property type="entry name" value="NA-bd_OB-fold"/>
</dbReference>
<keyword evidence="2 7" id="KW-0963">Cytoplasm</keyword>
<evidence type="ECO:0000256" key="5">
    <source>
        <dbReference type="ARBA" id="ARBA00023015"/>
    </source>
</evidence>
<dbReference type="InterPro" id="IPR036555">
    <property type="entry name" value="NusA_N_sf"/>
</dbReference>
<dbReference type="GO" id="GO:0031564">
    <property type="term" value="P:transcription antitermination"/>
    <property type="evidence" value="ECO:0007669"/>
    <property type="project" value="UniProtKB-UniRule"/>
</dbReference>
<dbReference type="InterPro" id="IPR025249">
    <property type="entry name" value="TF_NusA_KH_1st"/>
</dbReference>
<evidence type="ECO:0000256" key="3">
    <source>
        <dbReference type="ARBA" id="ARBA00022814"/>
    </source>
</evidence>
<dbReference type="HAMAP" id="MF_00945_B">
    <property type="entry name" value="NusA_B"/>
    <property type="match status" value="1"/>
</dbReference>
<dbReference type="GO" id="GO:0003677">
    <property type="term" value="F:DNA binding"/>
    <property type="evidence" value="ECO:0007669"/>
    <property type="project" value="InterPro"/>
</dbReference>
<dbReference type="Gene3D" id="3.30.1480.10">
    <property type="entry name" value="NusA, N-terminal domain"/>
    <property type="match status" value="1"/>
</dbReference>
<dbReference type="PANTHER" id="PTHR22648:SF0">
    <property type="entry name" value="TRANSCRIPTION TERMINATION_ANTITERMINATION PROTEIN NUSA"/>
    <property type="match status" value="1"/>
</dbReference>
<evidence type="ECO:0000256" key="4">
    <source>
        <dbReference type="ARBA" id="ARBA00022884"/>
    </source>
</evidence>
<dbReference type="EMBL" id="DSMR01000352">
    <property type="protein sequence ID" value="HET47458.1"/>
    <property type="molecule type" value="Genomic_DNA"/>
</dbReference>
<keyword evidence="1 7" id="KW-0806">Transcription termination</keyword>
<dbReference type="Gene3D" id="3.30.300.20">
    <property type="match status" value="2"/>
</dbReference>
<gene>
    <name evidence="7 9" type="primary">nusA</name>
    <name evidence="9" type="ORF">ENQ31_04785</name>
</gene>
<feature type="domain" description="S1 motif" evidence="8">
    <location>
        <begin position="139"/>
        <end position="203"/>
    </location>
</feature>
<evidence type="ECO:0000256" key="6">
    <source>
        <dbReference type="ARBA" id="ARBA00023163"/>
    </source>
</evidence>
<dbReference type="SUPFAM" id="SSF69705">
    <property type="entry name" value="Transcription factor NusA, N-terminal domain"/>
    <property type="match status" value="1"/>
</dbReference>
<dbReference type="InterPro" id="IPR003583">
    <property type="entry name" value="Hlx-hairpin-Hlx_DNA-bd_motif"/>
</dbReference>
<dbReference type="Gene3D" id="2.40.50.140">
    <property type="entry name" value="Nucleic acid-binding proteins"/>
    <property type="match status" value="1"/>
</dbReference>
<dbReference type="PROSITE" id="PS50126">
    <property type="entry name" value="S1"/>
    <property type="match status" value="1"/>
</dbReference>
<dbReference type="GO" id="GO:0003723">
    <property type="term" value="F:RNA binding"/>
    <property type="evidence" value="ECO:0007669"/>
    <property type="project" value="UniProtKB-UniRule"/>
</dbReference>
<dbReference type="Pfam" id="PF08529">
    <property type="entry name" value="NusA_N"/>
    <property type="match status" value="1"/>
</dbReference>